<keyword evidence="1" id="KW-0812">Transmembrane</keyword>
<keyword evidence="1" id="KW-0472">Membrane</keyword>
<dbReference type="KEGG" id="lse:F1C12_08840"/>
<dbReference type="RefSeq" id="WP_185278390.1">
    <property type="nucleotide sequence ID" value="NZ_CP043641.1"/>
</dbReference>
<keyword evidence="1" id="KW-1133">Transmembrane helix</keyword>
<gene>
    <name evidence="2" type="ORF">F1C12_08840</name>
</gene>
<proteinExistence type="predicted"/>
<feature type="transmembrane region" description="Helical" evidence="1">
    <location>
        <begin position="6"/>
        <end position="22"/>
    </location>
</feature>
<organism evidence="2 3">
    <name type="scientific">Leifsonia shinshuensis</name>
    <dbReference type="NCBI Taxonomy" id="150026"/>
    <lineage>
        <taxon>Bacteria</taxon>
        <taxon>Bacillati</taxon>
        <taxon>Actinomycetota</taxon>
        <taxon>Actinomycetes</taxon>
        <taxon>Micrococcales</taxon>
        <taxon>Microbacteriaceae</taxon>
        <taxon>Leifsonia</taxon>
    </lineage>
</organism>
<evidence type="ECO:0000313" key="2">
    <source>
        <dbReference type="EMBL" id="QNE35230.1"/>
    </source>
</evidence>
<dbReference type="EMBL" id="CP043641">
    <property type="protein sequence ID" value="QNE35230.1"/>
    <property type="molecule type" value="Genomic_DNA"/>
</dbReference>
<reference evidence="3" key="1">
    <citation type="submission" date="2019-09" db="EMBL/GenBank/DDBJ databases">
        <title>Antimicrobial potential of Antarctic Bacteria.</title>
        <authorList>
            <person name="Benaud N."/>
            <person name="Edwards R.J."/>
            <person name="Ferrari B.C."/>
        </authorList>
    </citation>
    <scope>NUCLEOTIDE SEQUENCE [LARGE SCALE GENOMIC DNA]</scope>
    <source>
        <strain evidence="3">INR9</strain>
    </source>
</reference>
<name>A0A7G6Y9R5_9MICO</name>
<evidence type="ECO:0000313" key="3">
    <source>
        <dbReference type="Proteomes" id="UP000515511"/>
    </source>
</evidence>
<dbReference type="Proteomes" id="UP000515511">
    <property type="component" value="Chromosome"/>
</dbReference>
<accession>A0A7G6Y9R5</accession>
<protein>
    <submittedName>
        <fullName evidence="2">Uncharacterized protein</fullName>
    </submittedName>
</protein>
<sequence>MTPVLIPFGAFAVFCVIVFWLMQRNIRRSTRMHGLITAKRFSPAHGSFAANGGRGEHVVVTPDSWVLDIDDGRHHGHAVVSHGVFDEVRVGDEYDGEPDAGPSSTPAGA</sequence>
<dbReference type="AlphaFoldDB" id="A0A7G6Y9R5"/>
<evidence type="ECO:0000256" key="1">
    <source>
        <dbReference type="SAM" id="Phobius"/>
    </source>
</evidence>